<evidence type="ECO:0000256" key="1">
    <source>
        <dbReference type="SAM" id="MobiDB-lite"/>
    </source>
</evidence>
<dbReference type="EMBL" id="UXUI01008328">
    <property type="protein sequence ID" value="VDD91212.1"/>
    <property type="molecule type" value="Genomic_DNA"/>
</dbReference>
<name>A0A0N4V7S8_ENTVE</name>
<dbReference type="OrthoDB" id="6381867at2759"/>
<feature type="region of interest" description="Disordered" evidence="1">
    <location>
        <begin position="1"/>
        <end position="43"/>
    </location>
</feature>
<dbReference type="AlphaFoldDB" id="A0A0N4V7S8"/>
<dbReference type="PANTHER" id="PTHR37970">
    <property type="entry name" value="PROTEIN CBG08587"/>
    <property type="match status" value="1"/>
</dbReference>
<reference evidence="4" key="1">
    <citation type="submission" date="2016-04" db="UniProtKB">
        <authorList>
            <consortium name="WormBaseParasite"/>
        </authorList>
    </citation>
    <scope>IDENTIFICATION</scope>
</reference>
<proteinExistence type="predicted"/>
<organism evidence="4">
    <name type="scientific">Enterobius vermicularis</name>
    <name type="common">Human pinworm</name>
    <dbReference type="NCBI Taxonomy" id="51028"/>
    <lineage>
        <taxon>Eukaryota</taxon>
        <taxon>Metazoa</taxon>
        <taxon>Ecdysozoa</taxon>
        <taxon>Nematoda</taxon>
        <taxon>Chromadorea</taxon>
        <taxon>Rhabditida</taxon>
        <taxon>Spirurina</taxon>
        <taxon>Oxyuridomorpha</taxon>
        <taxon>Oxyuroidea</taxon>
        <taxon>Oxyuridae</taxon>
        <taxon>Enterobius</taxon>
    </lineage>
</organism>
<dbReference type="Proteomes" id="UP000274131">
    <property type="component" value="Unassembled WGS sequence"/>
</dbReference>
<evidence type="ECO:0000313" key="2">
    <source>
        <dbReference type="EMBL" id="VDD91212.1"/>
    </source>
</evidence>
<accession>A0A0N4V7S8</accession>
<dbReference type="PANTHER" id="PTHR37970:SF1">
    <property type="entry name" value="SERINE-RICH ADHESIN FOR PLATELETS"/>
    <property type="match status" value="1"/>
</dbReference>
<reference evidence="2 3" key="2">
    <citation type="submission" date="2018-10" db="EMBL/GenBank/DDBJ databases">
        <authorList>
            <consortium name="Pathogen Informatics"/>
        </authorList>
    </citation>
    <scope>NUCLEOTIDE SEQUENCE [LARGE SCALE GENOMIC DNA]</scope>
</reference>
<evidence type="ECO:0000313" key="4">
    <source>
        <dbReference type="WBParaSite" id="EVEC_0000635201-mRNA-1"/>
    </source>
</evidence>
<sequence>MTLSMPVGEDTTTNSPEPPCPPTPSRSSRAFSPCSIPPPTPTTVDRARILEETHNQVRHHLVYKKFCFLTDGFLTLGKHPRYNRSAELVYNCFCMTLKHTEILANVAERLPDYVKRRDNPLSRNRLNHFSDLNFKSFSPVLIKGSSLFFDAYLIRKAQDNIDVTVMVYLSLLFIYFFPEFLPQRTNHLIRLTKFLKIDVENFVRQFLRDSNFYNRIVRAFIMPRLNLLSFHSLAAHNLNKTMKVEEYERHVCFIMMQLVCALKSLQSDGVEMLSNNFKEFLLAYRYTHFNPPEEINEYPRILLLYEAIGETIEDSSRDSVGVCKYALRALCTLLHHKMDNKVPPISHRSSFSDALLKCAELLHQDKSSSLTEAKNLLEYNFWVGDGVHFDTEFEARIWLDKKRTEHVSYLLRLLLENPGALEETYERLHLQFLLSTTPRTLFACSEALRRSFC</sequence>
<protein>
    <submittedName>
        <fullName evidence="4">NCK associated protein 1 like</fullName>
    </submittedName>
</protein>
<keyword evidence="3" id="KW-1185">Reference proteome</keyword>
<gene>
    <name evidence="2" type="ORF">EVEC_LOCUS5963</name>
</gene>
<dbReference type="WBParaSite" id="EVEC_0000635201-mRNA-1">
    <property type="protein sequence ID" value="EVEC_0000635201-mRNA-1"/>
    <property type="gene ID" value="EVEC_0000635201"/>
</dbReference>
<evidence type="ECO:0000313" key="3">
    <source>
        <dbReference type="Proteomes" id="UP000274131"/>
    </source>
</evidence>